<accession>A0A8M2B9U8</accession>
<comment type="similarity">
    <text evidence="11">Belongs to the UQCC4 family.</text>
</comment>
<keyword evidence="9" id="KW-0496">Mitochondrion</keyword>
<dbReference type="PRINTS" id="PR02042">
    <property type="entry name" value="CCSMST1"/>
</dbReference>
<evidence type="ECO:0000313" key="14">
    <source>
        <dbReference type="Ensembl" id="ENSDARP00000134458"/>
    </source>
</evidence>
<dbReference type="KEGG" id="dre:101882877"/>
<reference evidence="14 15" key="1">
    <citation type="journal article" date="2013" name="Nature">
        <title>The zebrafish reference genome sequence and its relationship to the human genome.</title>
        <authorList>
            <consortium name="Genome Reference Consortium Zebrafish"/>
            <person name="Howe K."/>
            <person name="Clark M.D."/>
            <person name="Torroja C.F."/>
            <person name="Torrance J."/>
            <person name="Berthelot C."/>
            <person name="Muffato M."/>
            <person name="Collins J.E."/>
            <person name="Humphray S."/>
            <person name="McLaren K."/>
            <person name="Matthews L."/>
            <person name="McLaren S."/>
            <person name="Sealy I."/>
            <person name="Caccamo M."/>
            <person name="Churcher C."/>
            <person name="Scott C."/>
            <person name="Barrett J.C."/>
            <person name="Koch R."/>
            <person name="Rauch G.J."/>
            <person name="White S."/>
            <person name="Chow W."/>
            <person name="Kilian B."/>
            <person name="Quintais L.T."/>
            <person name="Guerra-Assuncao J.A."/>
            <person name="Zhou Y."/>
            <person name="Gu Y."/>
            <person name="Yen J."/>
            <person name="Vogel J.H."/>
            <person name="Eyre T."/>
            <person name="Redmond S."/>
            <person name="Banerjee R."/>
            <person name="Chi J."/>
            <person name="Fu B."/>
            <person name="Langley E."/>
            <person name="Maguire S.F."/>
            <person name="Laird G.K."/>
            <person name="Lloyd D."/>
            <person name="Kenyon E."/>
            <person name="Donaldson S."/>
            <person name="Sehra H."/>
            <person name="Almeida-King J."/>
            <person name="Loveland J."/>
            <person name="Trevanion S."/>
            <person name="Jones M."/>
            <person name="Quail M."/>
            <person name="Willey D."/>
            <person name="Hunt A."/>
            <person name="Burton J."/>
            <person name="Sims S."/>
            <person name="McLay K."/>
            <person name="Plumb B."/>
            <person name="Davis J."/>
            <person name="Clee C."/>
            <person name="Oliver K."/>
            <person name="Clark R."/>
            <person name="Riddle C."/>
            <person name="Elliot D."/>
            <person name="Eliott D."/>
            <person name="Threadgold G."/>
            <person name="Harden G."/>
            <person name="Ware D."/>
            <person name="Begum S."/>
            <person name="Mortimore B."/>
            <person name="Mortimer B."/>
            <person name="Kerry G."/>
            <person name="Heath P."/>
            <person name="Phillimore B."/>
            <person name="Tracey A."/>
            <person name="Corby N."/>
            <person name="Dunn M."/>
            <person name="Johnson C."/>
            <person name="Wood J."/>
            <person name="Clark S."/>
            <person name="Pelan S."/>
            <person name="Griffiths G."/>
            <person name="Smith M."/>
            <person name="Glithero R."/>
            <person name="Howden P."/>
            <person name="Barker N."/>
            <person name="Lloyd C."/>
            <person name="Stevens C."/>
            <person name="Harley J."/>
            <person name="Holt K."/>
            <person name="Panagiotidis G."/>
            <person name="Lovell J."/>
            <person name="Beasley H."/>
            <person name="Henderson C."/>
            <person name="Gordon D."/>
            <person name="Auger K."/>
            <person name="Wright D."/>
            <person name="Collins J."/>
            <person name="Raisen C."/>
            <person name="Dyer L."/>
            <person name="Leung K."/>
            <person name="Robertson L."/>
            <person name="Ambridge K."/>
            <person name="Leongamornlert D."/>
            <person name="McGuire S."/>
            <person name="Gilderthorp R."/>
            <person name="Griffiths C."/>
            <person name="Manthravadi D."/>
            <person name="Nichol S."/>
            <person name="Barker G."/>
            <person name="Whitehead S."/>
            <person name="Kay M."/>
            <person name="Brown J."/>
            <person name="Murnane C."/>
            <person name="Gray E."/>
            <person name="Humphries M."/>
            <person name="Sycamore N."/>
            <person name="Barker D."/>
            <person name="Saunders D."/>
            <person name="Wallis J."/>
            <person name="Babbage A."/>
            <person name="Hammond S."/>
            <person name="Mashreghi-Mohammadi M."/>
            <person name="Barr L."/>
            <person name="Martin S."/>
            <person name="Wray P."/>
            <person name="Ellington A."/>
            <person name="Matthews N."/>
            <person name="Ellwood M."/>
            <person name="Woodmansey R."/>
            <person name="Clark G."/>
            <person name="Cooper J."/>
            <person name="Cooper J."/>
            <person name="Tromans A."/>
            <person name="Grafham D."/>
            <person name="Skuce C."/>
            <person name="Pandian R."/>
            <person name="Andrews R."/>
            <person name="Harrison E."/>
            <person name="Kimberley A."/>
            <person name="Garnett J."/>
            <person name="Fosker N."/>
            <person name="Hall R."/>
            <person name="Garner P."/>
            <person name="Kelly D."/>
            <person name="Bird C."/>
            <person name="Palmer S."/>
            <person name="Gehring I."/>
            <person name="Berger A."/>
            <person name="Dooley C.M."/>
            <person name="Ersan-Urun Z."/>
            <person name="Eser C."/>
            <person name="Geiger H."/>
            <person name="Geisler M."/>
            <person name="Karotki L."/>
            <person name="Kirn A."/>
            <person name="Konantz J."/>
            <person name="Konantz M."/>
            <person name="Oberlander M."/>
            <person name="Rudolph-Geiger S."/>
            <person name="Teucke M."/>
            <person name="Lanz C."/>
            <person name="Raddatz G."/>
            <person name="Osoegawa K."/>
            <person name="Zhu B."/>
            <person name="Rapp A."/>
            <person name="Widaa S."/>
            <person name="Langford C."/>
            <person name="Yang F."/>
            <person name="Schuster S.C."/>
            <person name="Carter N.P."/>
            <person name="Harrow J."/>
            <person name="Ning Z."/>
            <person name="Herrero J."/>
            <person name="Searle S.M."/>
            <person name="Enright A."/>
            <person name="Geisler R."/>
            <person name="Plasterk R.H."/>
            <person name="Lee C."/>
            <person name="Westerfield M."/>
            <person name="de Jong P.J."/>
            <person name="Zon L.I."/>
            <person name="Postlethwait J.H."/>
            <person name="Nusslein-Volhard C."/>
            <person name="Hubbard T.J."/>
            <person name="Roest Crollius H."/>
            <person name="Rogers J."/>
            <person name="Stemple D.L."/>
        </authorList>
    </citation>
    <scope>NUCLEOTIDE SEQUENCE [LARGE SCALE GENOMIC DNA]</scope>
    <source>
        <strain evidence="14 15">Tuebingen</strain>
    </source>
</reference>
<keyword evidence="6" id="KW-0999">Mitochondrion inner membrane</keyword>
<keyword evidence="2" id="KW-0813">Transport</keyword>
<dbReference type="OrthoDB" id="5783753at2759"/>
<dbReference type="InterPro" id="IPR029160">
    <property type="entry name" value="UQCC4"/>
</dbReference>
<comment type="subcellular location">
    <subcellularLocation>
        <location evidence="1">Mitochondrion inner membrane</location>
        <topology evidence="1">Single-pass membrane protein</topology>
    </subcellularLocation>
</comment>
<dbReference type="InterPro" id="IPR023248">
    <property type="entry name" value="UQCC4_vert"/>
</dbReference>
<name>A0A0R4II42_DANRE</name>
<feature type="transmembrane region" description="Helical" evidence="13">
    <location>
        <begin position="85"/>
        <end position="104"/>
    </location>
</feature>
<reference evidence="14" key="2">
    <citation type="submission" date="2015-11" db="UniProtKB">
        <authorList>
            <consortium name="Ensembl"/>
        </authorList>
    </citation>
    <scope>IDENTIFICATION</scope>
    <source>
        <strain evidence="14">Tuebingen</strain>
    </source>
</reference>
<dbReference type="Pfam" id="PF15013">
    <property type="entry name" value="CCSMST1"/>
    <property type="match status" value="1"/>
</dbReference>
<dbReference type="CTD" id="283951"/>
<dbReference type="GeneTree" id="ENSGT00510000049652"/>
<dbReference type="RefSeq" id="NP_001373511.1">
    <property type="nucleotide sequence ID" value="NM_001386582.1"/>
</dbReference>
<accession>A0A0R4II42</accession>
<keyword evidence="15" id="KW-1185">Reference proteome</keyword>
<evidence type="ECO:0000256" key="12">
    <source>
        <dbReference type="SAM" id="MobiDB-lite"/>
    </source>
</evidence>
<dbReference type="OMA" id="GHQRPWW"/>
<keyword evidence="5" id="KW-0732">Signal</keyword>
<evidence type="ECO:0000256" key="11">
    <source>
        <dbReference type="ARBA" id="ARBA00034713"/>
    </source>
</evidence>
<dbReference type="AGR" id="ZFIN:ZDB-GENE-141216-156"/>
<reference evidence="16" key="3">
    <citation type="journal article" date="2016" name="BMC Genomics">
        <title>Gene evolution and gene expression after whole genome duplication in fish: the PhyloFish database.</title>
        <authorList>
            <person name="Pasquier J."/>
            <person name="Cabau C."/>
            <person name="Nguyen T."/>
            <person name="Jouanno E."/>
            <person name="Severac D."/>
            <person name="Braasch I."/>
            <person name="Journot L."/>
            <person name="Pontarotti P."/>
            <person name="Klopp C."/>
            <person name="Postlethwait J.H."/>
            <person name="Guiguen Y."/>
            <person name="Bobe J."/>
        </authorList>
    </citation>
    <scope>NUCLEOTIDE SEQUENCE</scope>
    <source>
        <strain evidence="16">Tuebingen</strain>
    </source>
</reference>
<dbReference type="EMBL" id="BX322798">
    <property type="status" value="NOT_ANNOTATED_CDS"/>
    <property type="molecule type" value="Genomic_DNA"/>
</dbReference>
<dbReference type="AlphaFoldDB" id="A0A0R4II42"/>
<evidence type="ECO:0000256" key="13">
    <source>
        <dbReference type="SAM" id="Phobius"/>
    </source>
</evidence>
<organism evidence="14">
    <name type="scientific">Danio rerio</name>
    <name type="common">Zebrafish</name>
    <name type="synonym">Brachydanio rerio</name>
    <dbReference type="NCBI Taxonomy" id="7955"/>
    <lineage>
        <taxon>Eukaryota</taxon>
        <taxon>Metazoa</taxon>
        <taxon>Chordata</taxon>
        <taxon>Craniata</taxon>
        <taxon>Vertebrata</taxon>
        <taxon>Euteleostomi</taxon>
        <taxon>Actinopterygii</taxon>
        <taxon>Neopterygii</taxon>
        <taxon>Teleostei</taxon>
        <taxon>Ostariophysi</taxon>
        <taxon>Cypriniformes</taxon>
        <taxon>Danionidae</taxon>
        <taxon>Danioninae</taxon>
        <taxon>Danio</taxon>
    </lineage>
</organism>
<evidence type="ECO:0000313" key="15">
    <source>
        <dbReference type="Proteomes" id="UP000000437"/>
    </source>
</evidence>
<dbReference type="PANTHER" id="PTHR35268">
    <property type="entry name" value="PROTEIN CCSMST1"/>
    <property type="match status" value="1"/>
</dbReference>
<evidence type="ECO:0000256" key="9">
    <source>
        <dbReference type="ARBA" id="ARBA00023128"/>
    </source>
</evidence>
<keyword evidence="10 13" id="KW-0472">Membrane</keyword>
<dbReference type="GO" id="GO:0034551">
    <property type="term" value="P:mitochondrial respiratory chain complex III assembly"/>
    <property type="evidence" value="ECO:0000318"/>
    <property type="project" value="GO_Central"/>
</dbReference>
<sequence>MSKVYTRLSRFSFAYNAFTSRRHAKLRPCATRMLSITSALHAKSRKPPEHEDEVVDKPIKFSTSPASHRTWNVDRSMGSNFQRPWWKVLPISLLGVGILLWCVFRKETEVDQTLEKNLYDHISGLLSEEEEEEVKNKPSS</sequence>
<keyword evidence="4 13" id="KW-0812">Transmembrane</keyword>
<keyword evidence="3" id="KW-0679">Respiratory chain</keyword>
<dbReference type="PANTHER" id="PTHR35268:SF1">
    <property type="entry name" value="UBIQUINOL-CYTOCHROME-C REDUCTASE COMPLEX ASSEMBLY FACTOR 4"/>
    <property type="match status" value="1"/>
</dbReference>
<evidence type="ECO:0000256" key="10">
    <source>
        <dbReference type="ARBA" id="ARBA00023136"/>
    </source>
</evidence>
<evidence type="ECO:0000313" key="16">
    <source>
        <dbReference type="RefSeq" id="NP_001373511.1"/>
    </source>
</evidence>
<keyword evidence="8 13" id="KW-1133">Transmembrane helix</keyword>
<evidence type="ECO:0000256" key="2">
    <source>
        <dbReference type="ARBA" id="ARBA00022448"/>
    </source>
</evidence>
<evidence type="ECO:0000313" key="17">
    <source>
        <dbReference type="ZFIN" id="ZDB-GENE-141216-156"/>
    </source>
</evidence>
<evidence type="ECO:0000256" key="4">
    <source>
        <dbReference type="ARBA" id="ARBA00022692"/>
    </source>
</evidence>
<dbReference type="Proteomes" id="UP000000437">
    <property type="component" value="Chromosome 24"/>
</dbReference>
<protein>
    <submittedName>
        <fullName evidence="16">Protein CCSMST1-like</fullName>
    </submittedName>
    <submittedName>
        <fullName evidence="14">Si:ch211-231f6.6</fullName>
    </submittedName>
</protein>
<evidence type="ECO:0000256" key="8">
    <source>
        <dbReference type="ARBA" id="ARBA00022989"/>
    </source>
</evidence>
<evidence type="ECO:0000256" key="7">
    <source>
        <dbReference type="ARBA" id="ARBA00022982"/>
    </source>
</evidence>
<dbReference type="ZFIN" id="ZDB-GENE-141216-156">
    <property type="gene designation" value="uqcc4"/>
</dbReference>
<dbReference type="GO" id="GO:0005743">
    <property type="term" value="C:mitochondrial inner membrane"/>
    <property type="evidence" value="ECO:0000318"/>
    <property type="project" value="GO_Central"/>
</dbReference>
<evidence type="ECO:0000256" key="6">
    <source>
        <dbReference type="ARBA" id="ARBA00022792"/>
    </source>
</evidence>
<proteinExistence type="inferred from homology"/>
<evidence type="ECO:0000256" key="1">
    <source>
        <dbReference type="ARBA" id="ARBA00004434"/>
    </source>
</evidence>
<gene>
    <name evidence="16 17" type="primary">uqcc4</name>
    <name evidence="16" type="synonym">c24h16orf91</name>
    <name evidence="16" type="synonym">si:ch211-231f6.6</name>
</gene>
<evidence type="ECO:0000256" key="3">
    <source>
        <dbReference type="ARBA" id="ARBA00022660"/>
    </source>
</evidence>
<feature type="region of interest" description="Disordered" evidence="12">
    <location>
        <begin position="40"/>
        <end position="65"/>
    </location>
</feature>
<keyword evidence="7" id="KW-0249">Electron transport</keyword>
<dbReference type="Ensembl" id="ENSDART00000172178.2">
    <property type="protein sequence ID" value="ENSDARP00000134458.1"/>
    <property type="gene ID" value="ENSDARG00000100025.2"/>
</dbReference>
<evidence type="ECO:0000256" key="5">
    <source>
        <dbReference type="ARBA" id="ARBA00022729"/>
    </source>
</evidence>
<dbReference type="Bgee" id="ENSDARG00000100025">
    <property type="expression patterns" value="Expressed in cardiac ventricle and 28 other cell types or tissues"/>
</dbReference>
<reference evidence="16" key="4">
    <citation type="submission" date="2025-04" db="UniProtKB">
        <authorList>
            <consortium name="RefSeq"/>
        </authorList>
    </citation>
    <scope>IDENTIFICATION</scope>
    <source>
        <strain evidence="16">Tuebingen</strain>
    </source>
</reference>